<dbReference type="SUPFAM" id="SSF89550">
    <property type="entry name" value="PHP domain-like"/>
    <property type="match status" value="1"/>
</dbReference>
<organism evidence="2 3">
    <name type="scientific">Rhizophagus irregularis</name>
    <dbReference type="NCBI Taxonomy" id="588596"/>
    <lineage>
        <taxon>Eukaryota</taxon>
        <taxon>Fungi</taxon>
        <taxon>Fungi incertae sedis</taxon>
        <taxon>Mucoromycota</taxon>
        <taxon>Glomeromycotina</taxon>
        <taxon>Glomeromycetes</taxon>
        <taxon>Glomerales</taxon>
        <taxon>Glomeraceae</taxon>
        <taxon>Rhizophagus</taxon>
    </lineage>
</organism>
<reference evidence="2 3" key="1">
    <citation type="submission" date="2015-10" db="EMBL/GenBank/DDBJ databases">
        <title>Genome analyses suggest a sexual origin of heterokaryosis in a supposedly ancient asexual fungus.</title>
        <authorList>
            <person name="Ropars J."/>
            <person name="Sedzielewska K."/>
            <person name="Noel J."/>
            <person name="Charron P."/>
            <person name="Farinelli L."/>
            <person name="Marton T."/>
            <person name="Kruger M."/>
            <person name="Pelin A."/>
            <person name="Brachmann A."/>
            <person name="Corradi N."/>
        </authorList>
    </citation>
    <scope>NUCLEOTIDE SEQUENCE [LARGE SCALE GENOMIC DNA]</scope>
    <source>
        <strain evidence="2 3">A4</strain>
    </source>
</reference>
<evidence type="ECO:0000313" key="3">
    <source>
        <dbReference type="Proteomes" id="UP000234323"/>
    </source>
</evidence>
<sequence length="256" mass="29769">MNRAIIKMGNSDHDNIEGALEAQRIAREKYNDSITVIPAMEYKVGCVNQQINELENAENSVYGVLAYLASEILRGQNYTKASDIYSFGIIIYEGVDRFEVINGDTLDWQTYLFVQQNNMLMLTGSDVHFPSTGAYAWTVLNVSNITYEGIMTKLRAKRTSFLFDATGTRPSVYPKKNPSYYNLLPMTLLADYWTSFYSESKGMYSFQSTFCHQRKFVMHWESYFWFSLWCLIFFTCYEIGSIKGYEYFSIWKLKIN</sequence>
<evidence type="ECO:0000256" key="1">
    <source>
        <dbReference type="SAM" id="Phobius"/>
    </source>
</evidence>
<dbReference type="AlphaFoldDB" id="A0A2I1H7L3"/>
<keyword evidence="1" id="KW-0472">Membrane</keyword>
<dbReference type="VEuPathDB" id="FungiDB:RhiirA1_532326"/>
<dbReference type="VEuPathDB" id="FungiDB:RhiirFUN_024876"/>
<keyword evidence="1" id="KW-1133">Transmembrane helix</keyword>
<proteinExistence type="predicted"/>
<keyword evidence="3" id="KW-1185">Reference proteome</keyword>
<feature type="transmembrane region" description="Helical" evidence="1">
    <location>
        <begin position="223"/>
        <end position="242"/>
    </location>
</feature>
<dbReference type="VEuPathDB" id="FungiDB:FUN_025484"/>
<dbReference type="Proteomes" id="UP000234323">
    <property type="component" value="Unassembled WGS sequence"/>
</dbReference>
<accession>A0A2I1H7L3</accession>
<protein>
    <submittedName>
        <fullName evidence="2">Uncharacterized protein</fullName>
    </submittedName>
</protein>
<dbReference type="Gene3D" id="1.10.510.10">
    <property type="entry name" value="Transferase(Phosphotransferase) domain 1"/>
    <property type="match status" value="1"/>
</dbReference>
<keyword evidence="1" id="KW-0812">Transmembrane</keyword>
<evidence type="ECO:0000313" key="2">
    <source>
        <dbReference type="EMBL" id="PKY54866.1"/>
    </source>
</evidence>
<dbReference type="EMBL" id="LLXI01001707">
    <property type="protein sequence ID" value="PKY54866.1"/>
    <property type="molecule type" value="Genomic_DNA"/>
</dbReference>
<comment type="caution">
    <text evidence="2">The sequence shown here is derived from an EMBL/GenBank/DDBJ whole genome shotgun (WGS) entry which is preliminary data.</text>
</comment>
<name>A0A2I1H7L3_9GLOM</name>
<gene>
    <name evidence="2" type="ORF">RhiirA4_548444</name>
</gene>
<dbReference type="InterPro" id="IPR016195">
    <property type="entry name" value="Pol/histidinol_Pase-like"/>
</dbReference>